<dbReference type="Proteomes" id="UP000035085">
    <property type="component" value="Chromosome"/>
</dbReference>
<dbReference type="InterPro" id="IPR000847">
    <property type="entry name" value="LysR_HTH_N"/>
</dbReference>
<evidence type="ECO:0000313" key="6">
    <source>
        <dbReference type="EMBL" id="AJP59705.2"/>
    </source>
</evidence>
<evidence type="ECO:0000259" key="5">
    <source>
        <dbReference type="PROSITE" id="PS50931"/>
    </source>
</evidence>
<keyword evidence="7" id="KW-1185">Reference proteome</keyword>
<evidence type="ECO:0000256" key="1">
    <source>
        <dbReference type="ARBA" id="ARBA00009437"/>
    </source>
</evidence>
<accession>A0ABN4FXT7</accession>
<dbReference type="Gene3D" id="3.40.190.10">
    <property type="entry name" value="Periplasmic binding protein-like II"/>
    <property type="match status" value="2"/>
</dbReference>
<keyword evidence="4" id="KW-0804">Transcription</keyword>
<dbReference type="Gene3D" id="1.10.10.10">
    <property type="entry name" value="Winged helix-like DNA-binding domain superfamily/Winged helix DNA-binding domain"/>
    <property type="match status" value="1"/>
</dbReference>
<keyword evidence="3" id="KW-0238">DNA-binding</keyword>
<dbReference type="InterPro" id="IPR005119">
    <property type="entry name" value="LysR_subst-bd"/>
</dbReference>
<dbReference type="Pfam" id="PF00126">
    <property type="entry name" value="HTH_1"/>
    <property type="match status" value="1"/>
</dbReference>
<protein>
    <submittedName>
        <fullName evidence="6">LysR family transcriptional regulator</fullName>
    </submittedName>
</protein>
<dbReference type="RefSeq" id="WP_044455874.1">
    <property type="nucleotide sequence ID" value="NZ_CP010897.2"/>
</dbReference>
<dbReference type="SUPFAM" id="SSF46785">
    <property type="entry name" value="Winged helix' DNA-binding domain"/>
    <property type="match status" value="1"/>
</dbReference>
<dbReference type="InterPro" id="IPR036390">
    <property type="entry name" value="WH_DNA-bd_sf"/>
</dbReference>
<dbReference type="PROSITE" id="PS50931">
    <property type="entry name" value="HTH_LYSR"/>
    <property type="match status" value="1"/>
</dbReference>
<evidence type="ECO:0000256" key="4">
    <source>
        <dbReference type="ARBA" id="ARBA00023163"/>
    </source>
</evidence>
<dbReference type="PANTHER" id="PTHR30579">
    <property type="entry name" value="TRANSCRIPTIONAL REGULATOR"/>
    <property type="match status" value="1"/>
</dbReference>
<evidence type="ECO:0000313" key="7">
    <source>
        <dbReference type="Proteomes" id="UP000035085"/>
    </source>
</evidence>
<organism evidence="6 7">
    <name type="scientific">Pandoraea vervacti</name>
    <dbReference type="NCBI Taxonomy" id="656178"/>
    <lineage>
        <taxon>Bacteria</taxon>
        <taxon>Pseudomonadati</taxon>
        <taxon>Pseudomonadota</taxon>
        <taxon>Betaproteobacteria</taxon>
        <taxon>Burkholderiales</taxon>
        <taxon>Burkholderiaceae</taxon>
        <taxon>Pandoraea</taxon>
    </lineage>
</organism>
<dbReference type="InterPro" id="IPR036388">
    <property type="entry name" value="WH-like_DNA-bd_sf"/>
</dbReference>
<dbReference type="EMBL" id="CP010897">
    <property type="protein sequence ID" value="AJP59705.2"/>
    <property type="molecule type" value="Genomic_DNA"/>
</dbReference>
<dbReference type="Pfam" id="PF03466">
    <property type="entry name" value="LysR_substrate"/>
    <property type="match status" value="1"/>
</dbReference>
<keyword evidence="2" id="KW-0805">Transcription regulation</keyword>
<sequence length="306" mass="33297">MAGSAKSNRPPNRLNRPNRPLFDLDLLRSIIMVADCGSFTTAAARLHSTQSTVSQKVRRLEDMVGHRLLERGNREVHATDAGELLLGYARQMLALNDQMFEALSGAVVAVTVRLGVPEDFATGATTQVLARFNRQYPQVKLEVTSGLSRDLLGSYDHGELDLVLVKQRRNSRESVASRPEKLAWIDSAKHPSFGLDPVPLVTFPTRGLYRDDMINALESMGRNWRISFTSSSLSGIQGAVADGMGISLVPPRAVLPGHAVLGRAQGLPTIDTFELAIFHRPTADPMVGALAKVLVGLLESKPRASK</sequence>
<dbReference type="SUPFAM" id="SSF53850">
    <property type="entry name" value="Periplasmic binding protein-like II"/>
    <property type="match status" value="1"/>
</dbReference>
<evidence type="ECO:0000256" key="3">
    <source>
        <dbReference type="ARBA" id="ARBA00023125"/>
    </source>
</evidence>
<proteinExistence type="inferred from homology"/>
<dbReference type="PANTHER" id="PTHR30579:SF7">
    <property type="entry name" value="HTH-TYPE TRANSCRIPTIONAL REGULATOR LRHA-RELATED"/>
    <property type="match status" value="1"/>
</dbReference>
<gene>
    <name evidence="6" type="ORF">UC34_13025</name>
</gene>
<comment type="similarity">
    <text evidence="1">Belongs to the LysR transcriptional regulatory family.</text>
</comment>
<name>A0ABN4FXT7_9BURK</name>
<dbReference type="PRINTS" id="PR00039">
    <property type="entry name" value="HTHLYSR"/>
</dbReference>
<evidence type="ECO:0000256" key="2">
    <source>
        <dbReference type="ARBA" id="ARBA00023015"/>
    </source>
</evidence>
<dbReference type="InterPro" id="IPR050176">
    <property type="entry name" value="LTTR"/>
</dbReference>
<feature type="domain" description="HTH lysR-type" evidence="5">
    <location>
        <begin position="22"/>
        <end position="79"/>
    </location>
</feature>
<reference evidence="7" key="1">
    <citation type="submission" date="2015-02" db="EMBL/GenBank/DDBJ databases">
        <title>Complete Genome Sequencing of Pandoraea vervacti NS15 sp. nov.</title>
        <authorList>
            <person name="Chan K.-G."/>
        </authorList>
    </citation>
    <scope>NUCLEOTIDE SEQUENCE [LARGE SCALE GENOMIC DNA]</scope>
    <source>
        <strain evidence="7">NS15</strain>
    </source>
</reference>